<evidence type="ECO:0000313" key="3">
    <source>
        <dbReference type="Proteomes" id="UP000324222"/>
    </source>
</evidence>
<gene>
    <name evidence="2" type="ORF">E2C01_055062</name>
</gene>
<reference evidence="2 3" key="1">
    <citation type="submission" date="2019-05" db="EMBL/GenBank/DDBJ databases">
        <title>Another draft genome of Portunus trituberculatus and its Hox gene families provides insights of decapod evolution.</title>
        <authorList>
            <person name="Jeong J.-H."/>
            <person name="Song I."/>
            <person name="Kim S."/>
            <person name="Choi T."/>
            <person name="Kim D."/>
            <person name="Ryu S."/>
            <person name="Kim W."/>
        </authorList>
    </citation>
    <scope>NUCLEOTIDE SEQUENCE [LARGE SCALE GENOMIC DNA]</scope>
    <source>
        <tissue evidence="2">Muscle</tissue>
    </source>
</reference>
<evidence type="ECO:0000313" key="2">
    <source>
        <dbReference type="EMBL" id="MPC60999.1"/>
    </source>
</evidence>
<accession>A0A5B7GTT9</accession>
<dbReference type="Proteomes" id="UP000324222">
    <property type="component" value="Unassembled WGS sequence"/>
</dbReference>
<comment type="caution">
    <text evidence="2">The sequence shown here is derived from an EMBL/GenBank/DDBJ whole genome shotgun (WGS) entry which is preliminary data.</text>
</comment>
<feature type="region of interest" description="Disordered" evidence="1">
    <location>
        <begin position="1"/>
        <end position="51"/>
    </location>
</feature>
<name>A0A5B7GTT9_PORTR</name>
<protein>
    <submittedName>
        <fullName evidence="2">Uncharacterized protein</fullName>
    </submittedName>
</protein>
<dbReference type="EMBL" id="VSRR010018115">
    <property type="protein sequence ID" value="MPC60999.1"/>
    <property type="molecule type" value="Genomic_DNA"/>
</dbReference>
<organism evidence="2 3">
    <name type="scientific">Portunus trituberculatus</name>
    <name type="common">Swimming crab</name>
    <name type="synonym">Neptunus trituberculatus</name>
    <dbReference type="NCBI Taxonomy" id="210409"/>
    <lineage>
        <taxon>Eukaryota</taxon>
        <taxon>Metazoa</taxon>
        <taxon>Ecdysozoa</taxon>
        <taxon>Arthropoda</taxon>
        <taxon>Crustacea</taxon>
        <taxon>Multicrustacea</taxon>
        <taxon>Malacostraca</taxon>
        <taxon>Eumalacostraca</taxon>
        <taxon>Eucarida</taxon>
        <taxon>Decapoda</taxon>
        <taxon>Pleocyemata</taxon>
        <taxon>Brachyura</taxon>
        <taxon>Eubrachyura</taxon>
        <taxon>Portunoidea</taxon>
        <taxon>Portunidae</taxon>
        <taxon>Portuninae</taxon>
        <taxon>Portunus</taxon>
    </lineage>
</organism>
<evidence type="ECO:0000256" key="1">
    <source>
        <dbReference type="SAM" id="MobiDB-lite"/>
    </source>
</evidence>
<proteinExistence type="predicted"/>
<feature type="compositionally biased region" description="Polar residues" evidence="1">
    <location>
        <begin position="25"/>
        <end position="35"/>
    </location>
</feature>
<sequence length="82" mass="8984">MHSSDHSTPIPLLSTPLHPPYPHTRSLTHTLPSPSHTHRPRLPPQGSSSRLGGTWLSFPALCRASPVSWRPRDPCSPEGIPL</sequence>
<dbReference type="AlphaFoldDB" id="A0A5B7GTT9"/>
<keyword evidence="3" id="KW-1185">Reference proteome</keyword>